<dbReference type="Gene3D" id="2.160.20.10">
    <property type="entry name" value="Single-stranded right-handed beta-helix, Pectin lyase-like"/>
    <property type="match status" value="1"/>
</dbReference>
<feature type="domain" description="Rhamnogalacturonase A/B/Epimerase-like pectate lyase" evidence="1">
    <location>
        <begin position="11"/>
        <end position="72"/>
    </location>
</feature>
<dbReference type="AlphaFoldDB" id="A0A9X2KU49"/>
<keyword evidence="3" id="KW-1185">Reference proteome</keyword>
<sequence length="500" mass="55744">MQFATTNTLLVTDFGAKADDGKDDTVAFQQALKAANQSASAVLLKIPAGRFILSDILYLERDNLIVRGAGSKATTLYFPRPMRYLPDPPELAELRQYLTEMNKRQREKDNNIDLPFSQYSWSGGFIWSRIEGERVKPYLEQYDQPAKTLARPIQGQQGDNRLVLDNASPLSTGQIININWYNKEGKDSPLLKTLYPGIEVKGSHHWNFPERPLASQTSRIAAIEGNTLILNDVLLHDIQGHTTDITQKEYLQNIGIEEFSIEFPPSAYIAHHVEQGFNAIYLTRLFDGWVKNIDIINADSGILTEETANVSIKGITTKGVHQAHYTVAMGDTHNILTEKLNVNSNAIHPLSFNTFSTKSVYSNCTVHHGPILDQHSGANHQNLFDAITVYAKLNEGQLAKRHYPLFKGGGAGYWKPTHGAGSTFWNINVVFENGLDADTPITLYGVDDGPDANLIGVHANTQVDIDYGPNANIQMQNQRIELAPSLYQYQLNQRLRGDAP</sequence>
<organism evidence="2 3">
    <name type="scientific">Gilvimarinus xylanilyticus</name>
    <dbReference type="NCBI Taxonomy" id="2944139"/>
    <lineage>
        <taxon>Bacteria</taxon>
        <taxon>Pseudomonadati</taxon>
        <taxon>Pseudomonadota</taxon>
        <taxon>Gammaproteobacteria</taxon>
        <taxon>Cellvibrionales</taxon>
        <taxon>Cellvibrionaceae</taxon>
        <taxon>Gilvimarinus</taxon>
    </lineage>
</organism>
<dbReference type="InterPro" id="IPR024535">
    <property type="entry name" value="RHGA/B-epi-like_pectate_lyase"/>
</dbReference>
<evidence type="ECO:0000259" key="1">
    <source>
        <dbReference type="Pfam" id="PF12708"/>
    </source>
</evidence>
<reference evidence="2" key="2">
    <citation type="submission" date="2023-01" db="EMBL/GenBank/DDBJ databases">
        <title>Gilvimarinus xylanilyticus HB14 isolated from Caulerpa lentillifera aquaculture base in Hainan, China.</title>
        <authorList>
            <person name="Zhang Y.-J."/>
        </authorList>
    </citation>
    <scope>NUCLEOTIDE SEQUENCE</scope>
    <source>
        <strain evidence="2">HB14</strain>
    </source>
</reference>
<reference evidence="2" key="1">
    <citation type="submission" date="2022-05" db="EMBL/GenBank/DDBJ databases">
        <authorList>
            <person name="Sun H.-N."/>
        </authorList>
    </citation>
    <scope>NUCLEOTIDE SEQUENCE</scope>
    <source>
        <strain evidence="2">HB14</strain>
    </source>
</reference>
<evidence type="ECO:0000313" key="3">
    <source>
        <dbReference type="Proteomes" id="UP001139319"/>
    </source>
</evidence>
<dbReference type="SUPFAM" id="SSF51126">
    <property type="entry name" value="Pectin lyase-like"/>
    <property type="match status" value="1"/>
</dbReference>
<dbReference type="Pfam" id="PF12708">
    <property type="entry name" value="Pect-lyase_RHGA_epim"/>
    <property type="match status" value="1"/>
</dbReference>
<gene>
    <name evidence="2" type="ORF">M6D89_11265</name>
</gene>
<proteinExistence type="predicted"/>
<name>A0A9X2KU49_9GAMM</name>
<dbReference type="InterPro" id="IPR011050">
    <property type="entry name" value="Pectin_lyase_fold/virulence"/>
</dbReference>
<dbReference type="InterPro" id="IPR012334">
    <property type="entry name" value="Pectin_lyas_fold"/>
</dbReference>
<comment type="caution">
    <text evidence="2">The sequence shown here is derived from an EMBL/GenBank/DDBJ whole genome shotgun (WGS) entry which is preliminary data.</text>
</comment>
<dbReference type="RefSeq" id="WP_253968173.1">
    <property type="nucleotide sequence ID" value="NZ_JAMFTH010000003.1"/>
</dbReference>
<dbReference type="Proteomes" id="UP001139319">
    <property type="component" value="Unassembled WGS sequence"/>
</dbReference>
<protein>
    <recommendedName>
        <fullName evidence="1">Rhamnogalacturonase A/B/Epimerase-like pectate lyase domain-containing protein</fullName>
    </recommendedName>
</protein>
<evidence type="ECO:0000313" key="2">
    <source>
        <dbReference type="EMBL" id="MCP8899877.1"/>
    </source>
</evidence>
<dbReference type="EMBL" id="JAMFTH010000003">
    <property type="protein sequence ID" value="MCP8899877.1"/>
    <property type="molecule type" value="Genomic_DNA"/>
</dbReference>
<accession>A0A9X2KU49</accession>